<dbReference type="InterPro" id="IPR001834">
    <property type="entry name" value="CBR-like"/>
</dbReference>
<feature type="non-terminal residue" evidence="6">
    <location>
        <position position="86"/>
    </location>
</feature>
<proteinExistence type="predicted"/>
<dbReference type="AlphaFoldDB" id="A0A061RNR2"/>
<name>A0A061RNR2_9CHLO</name>
<feature type="non-terminal residue" evidence="6">
    <location>
        <position position="1"/>
    </location>
</feature>
<dbReference type="SUPFAM" id="SSF52343">
    <property type="entry name" value="Ferredoxin reductase-like, C-terminal NADP-linked domain"/>
    <property type="match status" value="1"/>
</dbReference>
<dbReference type="InterPro" id="IPR039261">
    <property type="entry name" value="FNR_nucleotide-bd"/>
</dbReference>
<organism evidence="6">
    <name type="scientific">Tetraselmis sp. GSL018</name>
    <dbReference type="NCBI Taxonomy" id="582737"/>
    <lineage>
        <taxon>Eukaryota</taxon>
        <taxon>Viridiplantae</taxon>
        <taxon>Chlorophyta</taxon>
        <taxon>core chlorophytes</taxon>
        <taxon>Chlorodendrophyceae</taxon>
        <taxon>Chlorodendrales</taxon>
        <taxon>Chlorodendraceae</taxon>
        <taxon>Tetraselmis</taxon>
    </lineage>
</organism>
<dbReference type="InterPro" id="IPR001433">
    <property type="entry name" value="OxRdtase_FAD/NAD-bd"/>
</dbReference>
<dbReference type="PANTHER" id="PTHR19370:SF185">
    <property type="entry name" value="NADH-CYTOCHROME B5 REDUCTASE"/>
    <property type="match status" value="1"/>
</dbReference>
<protein>
    <recommendedName>
        <fullName evidence="5">Oxidoreductase FAD/NAD(P)-binding domain-containing protein</fullName>
    </recommendedName>
</protein>
<evidence type="ECO:0000256" key="4">
    <source>
        <dbReference type="ARBA" id="ARBA00023002"/>
    </source>
</evidence>
<accession>A0A061RNR2</accession>
<keyword evidence="2" id="KW-0285">Flavoprotein</keyword>
<reference evidence="6" key="1">
    <citation type="submission" date="2014-05" db="EMBL/GenBank/DDBJ databases">
        <title>The transcriptome of the halophilic microalga Tetraselmis sp. GSL018 isolated from the Great Salt Lake, Utah.</title>
        <authorList>
            <person name="Jinkerson R.E."/>
            <person name="D'Adamo S."/>
            <person name="Posewitz M.C."/>
        </authorList>
    </citation>
    <scope>NUCLEOTIDE SEQUENCE</scope>
    <source>
        <strain evidence="6">GSL018</strain>
    </source>
</reference>
<dbReference type="PANTHER" id="PTHR19370">
    <property type="entry name" value="NADH-CYTOCHROME B5 REDUCTASE"/>
    <property type="match status" value="1"/>
</dbReference>
<evidence type="ECO:0000256" key="3">
    <source>
        <dbReference type="ARBA" id="ARBA00022827"/>
    </source>
</evidence>
<dbReference type="Pfam" id="PF00175">
    <property type="entry name" value="NAD_binding_1"/>
    <property type="match status" value="1"/>
</dbReference>
<comment type="cofactor">
    <cofactor evidence="1">
        <name>FAD</name>
        <dbReference type="ChEBI" id="CHEBI:57692"/>
    </cofactor>
</comment>
<evidence type="ECO:0000256" key="1">
    <source>
        <dbReference type="ARBA" id="ARBA00001974"/>
    </source>
</evidence>
<evidence type="ECO:0000256" key="2">
    <source>
        <dbReference type="ARBA" id="ARBA00022630"/>
    </source>
</evidence>
<gene>
    <name evidence="6" type="ORF">TSPGSL018_28439</name>
</gene>
<dbReference type="GO" id="GO:0016491">
    <property type="term" value="F:oxidoreductase activity"/>
    <property type="evidence" value="ECO:0007669"/>
    <property type="project" value="UniProtKB-KW"/>
</dbReference>
<keyword evidence="4" id="KW-0560">Oxidoreductase</keyword>
<evidence type="ECO:0000313" key="6">
    <source>
        <dbReference type="EMBL" id="JAC73598.1"/>
    </source>
</evidence>
<evidence type="ECO:0000259" key="5">
    <source>
        <dbReference type="Pfam" id="PF00175"/>
    </source>
</evidence>
<dbReference type="EMBL" id="GBEZ01012273">
    <property type="protein sequence ID" value="JAC73598.1"/>
    <property type="molecule type" value="Transcribed_RNA"/>
</dbReference>
<keyword evidence="3" id="KW-0274">FAD</keyword>
<dbReference type="GO" id="GO:0071949">
    <property type="term" value="F:FAD binding"/>
    <property type="evidence" value="ECO:0007669"/>
    <property type="project" value="TreeGrafter"/>
</dbReference>
<feature type="domain" description="Oxidoreductase FAD/NAD(P)-binding" evidence="5">
    <location>
        <begin position="1"/>
        <end position="86"/>
    </location>
</feature>
<dbReference type="Gene3D" id="3.40.50.80">
    <property type="entry name" value="Nucleotide-binding domain of ferredoxin-NADP reductase (FNR) module"/>
    <property type="match status" value="1"/>
</dbReference>
<sequence>QVLQAILTSPEDGVEVKLVFANRNRDDILLYEELEHLSSSHKNFSVHYVLSGAIPSDWKHSTGRINKQILTDNLFSASKETLCLMC</sequence>